<dbReference type="PROSITE" id="PS50885">
    <property type="entry name" value="HAMP"/>
    <property type="match status" value="1"/>
</dbReference>
<protein>
    <recommendedName>
        <fullName evidence="6">Oxygen sensor histidine kinase NreB</fullName>
        <ecNumber evidence="5">2.7.13.3</ecNumber>
    </recommendedName>
    <alternativeName>
        <fullName evidence="17">Nitrogen regulation protein B</fullName>
    </alternativeName>
</protein>
<dbReference type="Pfam" id="PF07730">
    <property type="entry name" value="HisKA_3"/>
    <property type="match status" value="1"/>
</dbReference>
<keyword evidence="10" id="KW-0808">Transferase</keyword>
<evidence type="ECO:0000256" key="13">
    <source>
        <dbReference type="ARBA" id="ARBA00023004"/>
    </source>
</evidence>
<dbReference type="InterPro" id="IPR036890">
    <property type="entry name" value="HATPase_C_sf"/>
</dbReference>
<dbReference type="Proteomes" id="UP001449225">
    <property type="component" value="Unassembled WGS sequence"/>
</dbReference>
<keyword evidence="7" id="KW-0004">4Fe-4S</keyword>
<dbReference type="RefSeq" id="WP_342854888.1">
    <property type="nucleotide sequence ID" value="NZ_JBBMRA010000016.1"/>
</dbReference>
<dbReference type="GO" id="GO:0016301">
    <property type="term" value="F:kinase activity"/>
    <property type="evidence" value="ECO:0007669"/>
    <property type="project" value="UniProtKB-KW"/>
</dbReference>
<name>A0ABU9TV57_9GAMM</name>
<feature type="coiled-coil region" evidence="18">
    <location>
        <begin position="209"/>
        <end position="236"/>
    </location>
</feature>
<keyword evidence="19" id="KW-0812">Transmembrane</keyword>
<dbReference type="InterPro" id="IPR003660">
    <property type="entry name" value="HAMP_dom"/>
</dbReference>
<evidence type="ECO:0000256" key="11">
    <source>
        <dbReference type="ARBA" id="ARBA00022723"/>
    </source>
</evidence>
<keyword evidence="9" id="KW-0597">Phosphoprotein</keyword>
<keyword evidence="23" id="KW-1185">Reference proteome</keyword>
<dbReference type="InterPro" id="IPR003594">
    <property type="entry name" value="HATPase_dom"/>
</dbReference>
<evidence type="ECO:0000256" key="15">
    <source>
        <dbReference type="ARBA" id="ARBA00023014"/>
    </source>
</evidence>
<dbReference type="EMBL" id="JBBMRA010000016">
    <property type="protein sequence ID" value="MEM5537599.1"/>
    <property type="molecule type" value="Genomic_DNA"/>
</dbReference>
<dbReference type="EC" id="2.7.13.3" evidence="5"/>
<reference evidence="22 23" key="1">
    <citation type="submission" date="2024-03" db="EMBL/GenBank/DDBJ databases">
        <title>Community enrichment and isolation of bacterial strains for fucoidan degradation.</title>
        <authorList>
            <person name="Sichert A."/>
        </authorList>
    </citation>
    <scope>NUCLEOTIDE SEQUENCE [LARGE SCALE GENOMIC DNA]</scope>
    <source>
        <strain evidence="22 23">AS76</strain>
    </source>
</reference>
<dbReference type="InterPro" id="IPR050482">
    <property type="entry name" value="Sensor_HK_TwoCompSys"/>
</dbReference>
<evidence type="ECO:0000256" key="16">
    <source>
        <dbReference type="ARBA" id="ARBA00024827"/>
    </source>
</evidence>
<comment type="subcellular location">
    <subcellularLocation>
        <location evidence="4">Cytoplasm</location>
    </subcellularLocation>
    <subcellularLocation>
        <location evidence="3">Membrane</location>
    </subcellularLocation>
</comment>
<evidence type="ECO:0000256" key="6">
    <source>
        <dbReference type="ARBA" id="ARBA00017322"/>
    </source>
</evidence>
<feature type="transmembrane region" description="Helical" evidence="19">
    <location>
        <begin position="7"/>
        <end position="28"/>
    </location>
</feature>
<organism evidence="22 23">
    <name type="scientific">Neptuniibacter pectenicola</name>
    <dbReference type="NCBI Taxonomy" id="1806669"/>
    <lineage>
        <taxon>Bacteria</taxon>
        <taxon>Pseudomonadati</taxon>
        <taxon>Pseudomonadota</taxon>
        <taxon>Gammaproteobacteria</taxon>
        <taxon>Oceanospirillales</taxon>
        <taxon>Oceanospirillaceae</taxon>
        <taxon>Neptuniibacter</taxon>
    </lineage>
</organism>
<feature type="transmembrane region" description="Helical" evidence="19">
    <location>
        <begin position="156"/>
        <end position="175"/>
    </location>
</feature>
<feature type="domain" description="Histidine kinase" evidence="20">
    <location>
        <begin position="247"/>
        <end position="439"/>
    </location>
</feature>
<evidence type="ECO:0000256" key="9">
    <source>
        <dbReference type="ARBA" id="ARBA00022553"/>
    </source>
</evidence>
<sequence length="442" mass="49433">MSLRNQINIRVLSIVLIVLIAGGAIAIWKAKSSVEDEVSSSFQLVKSMLDFQLKRENILISPESEASWLTHLASLKETRHVKIVIYDNDAPEMTATASHIEEEESTPPHWFVYAVSRDFPVLEHRIHFPKNSRKSILIATDPNDEINEAWSEFLTLFWSIIAILTVLFMTINTLFNSMLNAVIDILNRLKAISSGEYGSPLAKHHIQEFDLISQEINELTRALEQSKQTNKKLTNHSLNIQENERKSMAHELHDEMGQSLTAIKAISVATKQRQSGATVACETIISICDHLSNIVRSRMLTLHPLCLAELGLKDTLKNLVQEWEQTHLCTQVELKFDGEPDQIDHQAAIHIYRITQECLTNIAKHANASHVSIHLTFTDTNEVSLLIKDNGSGILQDDKSKGFGLLGIKERAESQGGKLNIISNLGAGMLIDVFLPLSGVKS</sequence>
<evidence type="ECO:0000256" key="17">
    <source>
        <dbReference type="ARBA" id="ARBA00030800"/>
    </source>
</evidence>
<evidence type="ECO:0000313" key="23">
    <source>
        <dbReference type="Proteomes" id="UP001449225"/>
    </source>
</evidence>
<evidence type="ECO:0000256" key="8">
    <source>
        <dbReference type="ARBA" id="ARBA00022490"/>
    </source>
</evidence>
<feature type="domain" description="HAMP" evidence="21">
    <location>
        <begin position="176"/>
        <end position="228"/>
    </location>
</feature>
<keyword evidence="12 22" id="KW-0418">Kinase</keyword>
<dbReference type="PRINTS" id="PR00344">
    <property type="entry name" value="BCTRLSENSOR"/>
</dbReference>
<evidence type="ECO:0000256" key="18">
    <source>
        <dbReference type="SAM" id="Coils"/>
    </source>
</evidence>
<dbReference type="PANTHER" id="PTHR24421:SF58">
    <property type="entry name" value="SIGNAL TRANSDUCTION HISTIDINE-PROTEIN KINASE_PHOSPHATASE UHPB"/>
    <property type="match status" value="1"/>
</dbReference>
<accession>A0ABU9TV57</accession>
<keyword evidence="19" id="KW-0472">Membrane</keyword>
<evidence type="ECO:0000256" key="3">
    <source>
        <dbReference type="ARBA" id="ARBA00004370"/>
    </source>
</evidence>
<keyword evidence="14" id="KW-0902">Two-component regulatory system</keyword>
<comment type="function">
    <text evidence="16">Member of the two-component regulatory system NreB/NreC involved in the control of dissimilatory nitrate/nitrite reduction in response to oxygen. NreB functions as a direct oxygen sensor histidine kinase which is autophosphorylated, in the absence of oxygen, probably at the conserved histidine residue, and transfers its phosphate group probably to a conserved aspartate residue of NreC. NreB/NreC activates the expression of the nitrate (narGHJI) and nitrite (nir) reductase operons, as well as the putative nitrate transporter gene narT.</text>
</comment>
<comment type="cofactor">
    <cofactor evidence="2">
        <name>[4Fe-4S] cluster</name>
        <dbReference type="ChEBI" id="CHEBI:49883"/>
    </cofactor>
</comment>
<evidence type="ECO:0000256" key="19">
    <source>
        <dbReference type="SAM" id="Phobius"/>
    </source>
</evidence>
<dbReference type="Gene3D" id="3.30.565.10">
    <property type="entry name" value="Histidine kinase-like ATPase, C-terminal domain"/>
    <property type="match status" value="1"/>
</dbReference>
<proteinExistence type="predicted"/>
<evidence type="ECO:0000256" key="5">
    <source>
        <dbReference type="ARBA" id="ARBA00012438"/>
    </source>
</evidence>
<evidence type="ECO:0000256" key="12">
    <source>
        <dbReference type="ARBA" id="ARBA00022777"/>
    </source>
</evidence>
<gene>
    <name evidence="22" type="ORF">WNY58_14510</name>
</gene>
<evidence type="ECO:0000256" key="2">
    <source>
        <dbReference type="ARBA" id="ARBA00001966"/>
    </source>
</evidence>
<evidence type="ECO:0000256" key="10">
    <source>
        <dbReference type="ARBA" id="ARBA00022679"/>
    </source>
</evidence>
<dbReference type="InterPro" id="IPR004358">
    <property type="entry name" value="Sig_transdc_His_kin-like_C"/>
</dbReference>
<evidence type="ECO:0000259" key="21">
    <source>
        <dbReference type="PROSITE" id="PS50885"/>
    </source>
</evidence>
<evidence type="ECO:0000256" key="7">
    <source>
        <dbReference type="ARBA" id="ARBA00022485"/>
    </source>
</evidence>
<dbReference type="PROSITE" id="PS50109">
    <property type="entry name" value="HIS_KIN"/>
    <property type="match status" value="1"/>
</dbReference>
<keyword evidence="8" id="KW-0963">Cytoplasm</keyword>
<dbReference type="SUPFAM" id="SSF55874">
    <property type="entry name" value="ATPase domain of HSP90 chaperone/DNA topoisomerase II/histidine kinase"/>
    <property type="match status" value="1"/>
</dbReference>
<evidence type="ECO:0000259" key="20">
    <source>
        <dbReference type="PROSITE" id="PS50109"/>
    </source>
</evidence>
<keyword evidence="19" id="KW-1133">Transmembrane helix</keyword>
<dbReference type="PANTHER" id="PTHR24421">
    <property type="entry name" value="NITRATE/NITRITE SENSOR PROTEIN NARX-RELATED"/>
    <property type="match status" value="1"/>
</dbReference>
<evidence type="ECO:0000313" key="22">
    <source>
        <dbReference type="EMBL" id="MEM5537599.1"/>
    </source>
</evidence>
<dbReference type="CDD" id="cd16917">
    <property type="entry name" value="HATPase_UhpB-NarQ-NarX-like"/>
    <property type="match status" value="1"/>
</dbReference>
<dbReference type="Gene3D" id="1.20.5.1930">
    <property type="match status" value="1"/>
</dbReference>
<keyword evidence="15" id="KW-0411">Iron-sulfur</keyword>
<dbReference type="InterPro" id="IPR005467">
    <property type="entry name" value="His_kinase_dom"/>
</dbReference>
<dbReference type="Pfam" id="PF02518">
    <property type="entry name" value="HATPase_c"/>
    <property type="match status" value="1"/>
</dbReference>
<keyword evidence="18" id="KW-0175">Coiled coil</keyword>
<keyword evidence="13" id="KW-0408">Iron</keyword>
<comment type="caution">
    <text evidence="22">The sequence shown here is derived from an EMBL/GenBank/DDBJ whole genome shotgun (WGS) entry which is preliminary data.</text>
</comment>
<dbReference type="InterPro" id="IPR011712">
    <property type="entry name" value="Sig_transdc_His_kin_sub3_dim/P"/>
</dbReference>
<comment type="catalytic activity">
    <reaction evidence="1">
        <text>ATP + protein L-histidine = ADP + protein N-phospho-L-histidine.</text>
        <dbReference type="EC" id="2.7.13.3"/>
    </reaction>
</comment>
<keyword evidence="11" id="KW-0479">Metal-binding</keyword>
<evidence type="ECO:0000256" key="1">
    <source>
        <dbReference type="ARBA" id="ARBA00000085"/>
    </source>
</evidence>
<evidence type="ECO:0000256" key="4">
    <source>
        <dbReference type="ARBA" id="ARBA00004496"/>
    </source>
</evidence>
<evidence type="ECO:0000256" key="14">
    <source>
        <dbReference type="ARBA" id="ARBA00023012"/>
    </source>
</evidence>